<evidence type="ECO:0000313" key="4">
    <source>
        <dbReference type="Proteomes" id="UP001501303"/>
    </source>
</evidence>
<gene>
    <name evidence="3" type="ORF">GCM10009716_32930</name>
</gene>
<reference evidence="3 4" key="1">
    <citation type="journal article" date="2019" name="Int. J. Syst. Evol. Microbiol.">
        <title>The Global Catalogue of Microorganisms (GCM) 10K type strain sequencing project: providing services to taxonomists for standard genome sequencing and annotation.</title>
        <authorList>
            <consortium name="The Broad Institute Genomics Platform"/>
            <consortium name="The Broad Institute Genome Sequencing Center for Infectious Disease"/>
            <person name="Wu L."/>
            <person name="Ma J."/>
        </authorList>
    </citation>
    <scope>NUCLEOTIDE SEQUENCE [LARGE SCALE GENOMIC DNA]</scope>
    <source>
        <strain evidence="3 4">JCM 13581</strain>
    </source>
</reference>
<feature type="compositionally biased region" description="Basic and acidic residues" evidence="1">
    <location>
        <begin position="747"/>
        <end position="790"/>
    </location>
</feature>
<comment type="caution">
    <text evidence="3">The sequence shown here is derived from an EMBL/GenBank/DDBJ whole genome shotgun (WGS) entry which is preliminary data.</text>
</comment>
<keyword evidence="2" id="KW-0812">Transmembrane</keyword>
<name>A0ABN2PKH0_9ACTN</name>
<evidence type="ECO:0000256" key="1">
    <source>
        <dbReference type="SAM" id="MobiDB-lite"/>
    </source>
</evidence>
<evidence type="ECO:0000256" key="2">
    <source>
        <dbReference type="SAM" id="Phobius"/>
    </source>
</evidence>
<keyword evidence="4" id="KW-1185">Reference proteome</keyword>
<evidence type="ECO:0000313" key="3">
    <source>
        <dbReference type="EMBL" id="GAA1921745.1"/>
    </source>
</evidence>
<accession>A0ABN2PKH0</accession>
<feature type="region of interest" description="Disordered" evidence="1">
    <location>
        <begin position="730"/>
        <end position="790"/>
    </location>
</feature>
<protein>
    <submittedName>
        <fullName evidence="3">DUF6049 family protein</fullName>
    </submittedName>
</protein>
<dbReference type="EMBL" id="BAAAMJ010000032">
    <property type="protein sequence ID" value="GAA1921745.1"/>
    <property type="molecule type" value="Genomic_DNA"/>
</dbReference>
<sequence>MNPWYDEERGERVAEVAETASCARPGRRRGGTELSALSAFLLLLSTLVLVPLSSPARAQEAGTGSRTAQITVTDLSPEVPREGDTLTVRGTVTNQGTSPITGGRLAAREGVRLTSRSSIDNAVTRTGFQPEADGALVRGHAAELGTLRPGMSRPFALRIPVSDLNLGADGVYQLGVSLTGETEAEQWEQLLGLGRTLLPWQPDGQDPDNARTRLTALWPLISTTHVTARTDADEEQTPVLKDNSLLTEISPGGRLHQMVTLGERLPVTWVIDPDLLASVDAMTEEYQVETSAGLVAGQGQEAARAWLRALREAVRGSEVVALPFADPDLASLAHRGKDVPGALRQLRAATDMAGMTVQTVLGVEPTTDFAWPVEGAIDPDIVSVATSAGAHHIITRSDSIRPADGLSYTPSAARPIGGGTTAVVSDLQLSTLFQDDMTSAGSARLAHQQLLAQTLSITEQEPAKERSVVMAPQRMPTSTQARAMATALDTLSAEADWVWFGDLSAAAAADPDPAANHAVPGTDSYPEELREQELPVSAFQAMRETQRTLDDFQVILTRADRVATPFGNAVRRTMSTSWRGDSAAAARYRSSVQGQLVGLTEQVHLIQKSPITLSGRSATIPVTVQNNLVQGVEGLELRLTSSRRLGLEVGEPQPVSVSGGHSQSVKFSTTARANGRALLEAQLYTADGKPYGEPMRFHADVTSITSAVLVVIAGGVLLVVLAGIRMYSQRKRAGHRPAGEAATEEPEANRGGREEAAGEGDRITDEGDDSGRDTGEDRRAGPGPGEKLDR</sequence>
<dbReference type="RefSeq" id="WP_425581350.1">
    <property type="nucleotide sequence ID" value="NZ_BAAAMJ010000032.1"/>
</dbReference>
<proteinExistence type="predicted"/>
<feature type="transmembrane region" description="Helical" evidence="2">
    <location>
        <begin position="704"/>
        <end position="727"/>
    </location>
</feature>
<feature type="transmembrane region" description="Helical" evidence="2">
    <location>
        <begin position="34"/>
        <end position="52"/>
    </location>
</feature>
<organism evidence="3 4">
    <name type="scientific">Streptomyces sodiiphilus</name>
    <dbReference type="NCBI Taxonomy" id="226217"/>
    <lineage>
        <taxon>Bacteria</taxon>
        <taxon>Bacillati</taxon>
        <taxon>Actinomycetota</taxon>
        <taxon>Actinomycetes</taxon>
        <taxon>Kitasatosporales</taxon>
        <taxon>Streptomycetaceae</taxon>
        <taxon>Streptomyces</taxon>
    </lineage>
</organism>
<dbReference type="InterPro" id="IPR046112">
    <property type="entry name" value="DUF6049"/>
</dbReference>
<dbReference type="Pfam" id="PF19516">
    <property type="entry name" value="DUF6049"/>
    <property type="match status" value="1"/>
</dbReference>
<keyword evidence="2" id="KW-0472">Membrane</keyword>
<dbReference type="Proteomes" id="UP001501303">
    <property type="component" value="Unassembled WGS sequence"/>
</dbReference>
<keyword evidence="2" id="KW-1133">Transmembrane helix</keyword>